<dbReference type="AlphaFoldDB" id="A0A176RXR8"/>
<dbReference type="Proteomes" id="UP000076962">
    <property type="component" value="Unassembled WGS sequence"/>
</dbReference>
<protein>
    <submittedName>
        <fullName evidence="1">Uncharacterized protein</fullName>
    </submittedName>
</protein>
<proteinExistence type="predicted"/>
<organism evidence="1 2">
    <name type="scientific">Candidatus Thiomargarita nelsonii</name>
    <dbReference type="NCBI Taxonomy" id="1003181"/>
    <lineage>
        <taxon>Bacteria</taxon>
        <taxon>Pseudomonadati</taxon>
        <taxon>Pseudomonadota</taxon>
        <taxon>Gammaproteobacteria</taxon>
        <taxon>Thiotrichales</taxon>
        <taxon>Thiotrichaceae</taxon>
        <taxon>Thiomargarita</taxon>
    </lineage>
</organism>
<reference evidence="1 2" key="1">
    <citation type="submission" date="2016-05" db="EMBL/GenBank/DDBJ databases">
        <title>Single-cell genome of chain-forming Candidatus Thiomargarita nelsonii and comparison to other large sulfur-oxidizing bacteria.</title>
        <authorList>
            <person name="Winkel M."/>
            <person name="Salman V."/>
            <person name="Woyke T."/>
            <person name="Schulz-Vogt H."/>
            <person name="Richter M."/>
            <person name="Flood B."/>
            <person name="Bailey J."/>
            <person name="Amann R."/>
            <person name="Mussmann M."/>
        </authorList>
    </citation>
    <scope>NUCLEOTIDE SEQUENCE [LARGE SCALE GENOMIC DNA]</scope>
    <source>
        <strain evidence="1 2">THI036</strain>
    </source>
</reference>
<evidence type="ECO:0000313" key="2">
    <source>
        <dbReference type="Proteomes" id="UP000076962"/>
    </source>
</evidence>
<accession>A0A176RXR8</accession>
<evidence type="ECO:0000313" key="1">
    <source>
        <dbReference type="EMBL" id="OAD20514.1"/>
    </source>
</evidence>
<sequence length="108" mass="12675">MFLKSLFPDTFLSSILFLNLSKDFSPLFRQIKNGYFFILLYRLNYPSTLRNNLLIVSMCQPIFKLVQSNDRNTNPHINFKSLGEHFSLNLFMMFSLSPRKVDNSISVQ</sequence>
<name>A0A176RXR8_9GAMM</name>
<dbReference type="EMBL" id="LUTY01002315">
    <property type="protein sequence ID" value="OAD20514.1"/>
    <property type="molecule type" value="Genomic_DNA"/>
</dbReference>
<keyword evidence="2" id="KW-1185">Reference proteome</keyword>
<gene>
    <name evidence="1" type="ORF">THIOM_003780</name>
</gene>
<comment type="caution">
    <text evidence="1">The sequence shown here is derived from an EMBL/GenBank/DDBJ whole genome shotgun (WGS) entry which is preliminary data.</text>
</comment>